<evidence type="ECO:0000259" key="1">
    <source>
        <dbReference type="PROSITE" id="PS50965"/>
    </source>
</evidence>
<reference evidence="2 3" key="2">
    <citation type="submission" date="2017-10" db="EMBL/GenBank/DDBJ databases">
        <title>Genome analyses suggest a sexual origin of heterokaryosis in a supposedly ancient asexual fungus.</title>
        <authorList>
            <person name="Corradi N."/>
            <person name="Sedzielewska K."/>
            <person name="Noel J."/>
            <person name="Charron P."/>
            <person name="Farinelli L."/>
            <person name="Marton T."/>
            <person name="Kruger M."/>
            <person name="Pelin A."/>
            <person name="Brachmann A."/>
            <person name="Corradi N."/>
        </authorList>
    </citation>
    <scope>NUCLEOTIDE SEQUENCE [LARGE SCALE GENOMIC DNA]</scope>
    <source>
        <strain evidence="2 3">A1</strain>
    </source>
</reference>
<dbReference type="Pfam" id="PF08378">
    <property type="entry name" value="NERD"/>
    <property type="match status" value="1"/>
</dbReference>
<comment type="caution">
    <text evidence="2">The sequence shown here is derived from an EMBL/GenBank/DDBJ whole genome shotgun (WGS) entry which is preliminary data.</text>
</comment>
<evidence type="ECO:0000313" key="2">
    <source>
        <dbReference type="EMBL" id="PKC52870.1"/>
    </source>
</evidence>
<reference evidence="2 3" key="1">
    <citation type="submission" date="2017-10" db="EMBL/GenBank/DDBJ databases">
        <title>Extensive intraspecific genome diversity in a model arbuscular mycorrhizal fungus.</title>
        <authorList>
            <person name="Chen E.C.H."/>
            <person name="Morin E."/>
            <person name="Baudet D."/>
            <person name="Noel J."/>
            <person name="Ndikumana S."/>
            <person name="Charron P."/>
            <person name="St-Onge C."/>
            <person name="Giorgi J."/>
            <person name="Grigoriev I.V."/>
            <person name="Roux C."/>
            <person name="Martin F.M."/>
            <person name="Corradi N."/>
        </authorList>
    </citation>
    <scope>NUCLEOTIDE SEQUENCE [LARGE SCALE GENOMIC DNA]</scope>
    <source>
        <strain evidence="2 3">A1</strain>
    </source>
</reference>
<evidence type="ECO:0000313" key="3">
    <source>
        <dbReference type="Proteomes" id="UP000232688"/>
    </source>
</evidence>
<sequence length="191" mass="22551">MYFFFPFSKKKKEPEDTTVATATKTKQPKQVGEHWANRKGELGEYKIDIQLDQFPKNYKHISDLMIQNTYSSTGYSQIDHMMITPYGIFVIETKNYQGTIYGGKNRKTWLVNGKFKMMSPLFQNYGHIQAIKNSIDLKYHEFFISMVSFTKRCIFKIDEELRKIQSNELVVYDIELTEFINRKVAINKLIQ</sequence>
<proteinExistence type="predicted"/>
<protein>
    <submittedName>
        <fullName evidence="2">NERD-domain-containing protein</fullName>
    </submittedName>
</protein>
<organism evidence="2 3">
    <name type="scientific">Rhizophagus irregularis</name>
    <dbReference type="NCBI Taxonomy" id="588596"/>
    <lineage>
        <taxon>Eukaryota</taxon>
        <taxon>Fungi</taxon>
        <taxon>Fungi incertae sedis</taxon>
        <taxon>Mucoromycota</taxon>
        <taxon>Glomeromycotina</taxon>
        <taxon>Glomeromycetes</taxon>
        <taxon>Glomerales</taxon>
        <taxon>Glomeraceae</taxon>
        <taxon>Rhizophagus</taxon>
    </lineage>
</organism>
<dbReference type="AlphaFoldDB" id="A0A2N0QP86"/>
<accession>A0A2N0QP86</accession>
<dbReference type="PROSITE" id="PS50965">
    <property type="entry name" value="NERD"/>
    <property type="match status" value="1"/>
</dbReference>
<dbReference type="VEuPathDB" id="FungiDB:RhiirA1_480499"/>
<dbReference type="Proteomes" id="UP000232688">
    <property type="component" value="Unassembled WGS sequence"/>
</dbReference>
<dbReference type="InterPro" id="IPR011528">
    <property type="entry name" value="NERD"/>
</dbReference>
<dbReference type="EMBL" id="LLXH01005013">
    <property type="protein sequence ID" value="PKC52870.1"/>
    <property type="molecule type" value="Genomic_DNA"/>
</dbReference>
<gene>
    <name evidence="2" type="ORF">RhiirA1_480499</name>
</gene>
<feature type="domain" description="NERD" evidence="1">
    <location>
        <begin position="39"/>
        <end position="154"/>
    </location>
</feature>
<name>A0A2N0QP86_9GLOM</name>